<evidence type="ECO:0000313" key="2">
    <source>
        <dbReference type="EMBL" id="CAH2399250.1"/>
    </source>
</evidence>
<dbReference type="InterPro" id="IPR013830">
    <property type="entry name" value="SGNH_hydro"/>
</dbReference>
<evidence type="ECO:0000313" key="3">
    <source>
        <dbReference type="Proteomes" id="UP001152604"/>
    </source>
</evidence>
<gene>
    <name evidence="2" type="ORF">MES4922_210171</name>
</gene>
<dbReference type="Pfam" id="PF13472">
    <property type="entry name" value="Lipase_GDSL_2"/>
    <property type="match status" value="1"/>
</dbReference>
<evidence type="ECO:0000259" key="1">
    <source>
        <dbReference type="Pfam" id="PF13472"/>
    </source>
</evidence>
<accession>A0ABN8JMC1</accession>
<feature type="domain" description="SGNH hydrolase-type esterase" evidence="1">
    <location>
        <begin position="597"/>
        <end position="775"/>
    </location>
</feature>
<comment type="caution">
    <text evidence="2">The sequence shown here is derived from an EMBL/GenBank/DDBJ whole genome shotgun (WGS) entry which is preliminary data.</text>
</comment>
<name>A0ABN8JMC1_9HYPH</name>
<dbReference type="Gene3D" id="3.40.50.1110">
    <property type="entry name" value="SGNH hydrolase"/>
    <property type="match status" value="1"/>
</dbReference>
<protein>
    <recommendedName>
        <fullName evidence="1">SGNH hydrolase-type esterase domain-containing protein</fullName>
    </recommendedName>
</protein>
<dbReference type="CDD" id="cd00229">
    <property type="entry name" value="SGNH_hydrolase"/>
    <property type="match status" value="1"/>
</dbReference>
<keyword evidence="3" id="KW-1185">Reference proteome</keyword>
<dbReference type="InterPro" id="IPR036514">
    <property type="entry name" value="SGNH_hydro_sf"/>
</dbReference>
<organism evidence="2 3">
    <name type="scientific">Mesorhizobium ventifaucium</name>
    <dbReference type="NCBI Taxonomy" id="666020"/>
    <lineage>
        <taxon>Bacteria</taxon>
        <taxon>Pseudomonadati</taxon>
        <taxon>Pseudomonadota</taxon>
        <taxon>Alphaproteobacteria</taxon>
        <taxon>Hyphomicrobiales</taxon>
        <taxon>Phyllobacteriaceae</taxon>
        <taxon>Mesorhizobium</taxon>
    </lineage>
</organism>
<dbReference type="EMBL" id="CAKXZS010000014">
    <property type="protein sequence ID" value="CAH2399250.1"/>
    <property type="molecule type" value="Genomic_DNA"/>
</dbReference>
<dbReference type="RefSeq" id="WP_254024987.1">
    <property type="nucleotide sequence ID" value="NZ_CAKXZS010000014.1"/>
</dbReference>
<proteinExistence type="predicted"/>
<sequence>MANEIRDAFNAVYVDGPVGSPSEPQKSDVRSQVGGTIQTVVDGLGTRVTAVEGIAGGLPAEMDALEERVNDVEALAFSGVKLKQSVRLLVTTATAPATMTAGSTLDGLVLAAGDRVARAVTPADAVNGVYVVQGAGAAIRSTDMDSESDLVGATFTMDAGTHAAAQWACLTPAPIVVDTTALTFAKTASANALSAAVDALDVRADETDAQADVVAMLEGLSVPTAKLTEAAGTVSPSVYRSYAFVAGDTIEHVVVAKAAERGSLQLIHSGAGAAYTVNFDLEQGVVASTSGANLVSATITDRGGGWYECKAVVLVGASITNNVQARMSPAASIPYTGDGTSGMYIRSIILRKQGLTANLFPSSDPANAAFTKQNVTVTTTTSPNDPVLISLPPQVDELDVLVNGRMTASKIVEPGVSASPSIYQGKSVVAGNLIVWEVIAKKGERKRLNLFSNSAALIDCTFDLDLGTVAQGGAAVTGSSCTALGNGWFLCRVEATASASASSNWQHRVFKDTGGHPYVGDGVSGLYIQRSTFTLDGGANIFGASENMSSSGWIKSAGLTVTPNAALYLGLLSNPTTIGGDPYDDGSEALVGKKWAALGSSITIGAYYAPLLAGQTGMVLTNLGVSGSALGLSTTGYASYGMSNRIVDIPVDSELVTLEPGPNAFGAQETPLGVFGDTTYATVYGSIWKAILDIRARAPSAKIVLIGVYSGGPAHATHRIGRTNGQGNTMDQHMKAERDVCKAFGVPYIDTSMSGMGYHTSTLYMSDELHPNAAGSLRLATYHAECLREMVRHGLFET</sequence>
<reference evidence="2" key="1">
    <citation type="submission" date="2022-03" db="EMBL/GenBank/DDBJ databases">
        <authorList>
            <person name="Brunel B."/>
        </authorList>
    </citation>
    <scope>NUCLEOTIDE SEQUENCE</scope>
    <source>
        <strain evidence="2">STM4922sample</strain>
    </source>
</reference>
<dbReference type="Proteomes" id="UP001152604">
    <property type="component" value="Unassembled WGS sequence"/>
</dbReference>
<dbReference type="SUPFAM" id="SSF52266">
    <property type="entry name" value="SGNH hydrolase"/>
    <property type="match status" value="1"/>
</dbReference>